<dbReference type="EMBL" id="FOKQ01000053">
    <property type="protein sequence ID" value="SFD25505.1"/>
    <property type="molecule type" value="Genomic_DNA"/>
</dbReference>
<dbReference type="AlphaFoldDB" id="A0A1I1QU07"/>
<sequence>MYNMRDGLLSKLAELFGAYFKRGRKPFLITIVISLILLLLAMGVLWFTGELEHFINEWDIRYNSAALIFLVKLFFAAALAFFLYAVYIGLKKYRRYSSIGKPYKNGTSYKALSRILYEKKD</sequence>
<evidence type="ECO:0000313" key="3">
    <source>
        <dbReference type="Proteomes" id="UP000182192"/>
    </source>
</evidence>
<feature type="transmembrane region" description="Helical" evidence="1">
    <location>
        <begin position="67"/>
        <end position="90"/>
    </location>
</feature>
<keyword evidence="1" id="KW-0812">Transmembrane</keyword>
<accession>A0A1I1QU07</accession>
<feature type="transmembrane region" description="Helical" evidence="1">
    <location>
        <begin position="27"/>
        <end position="47"/>
    </location>
</feature>
<reference evidence="2 3" key="1">
    <citation type="submission" date="2016-10" db="EMBL/GenBank/DDBJ databases">
        <authorList>
            <person name="de Groot N.N."/>
        </authorList>
    </citation>
    <scope>NUCLEOTIDE SEQUENCE [LARGE SCALE GENOMIC DNA]</scope>
    <source>
        <strain evidence="2 3">AR67</strain>
    </source>
</reference>
<gene>
    <name evidence="2" type="ORF">SAMN02910406_03509</name>
</gene>
<organism evidence="2 3">
    <name type="scientific">Ruminococcus albus</name>
    <dbReference type="NCBI Taxonomy" id="1264"/>
    <lineage>
        <taxon>Bacteria</taxon>
        <taxon>Bacillati</taxon>
        <taxon>Bacillota</taxon>
        <taxon>Clostridia</taxon>
        <taxon>Eubacteriales</taxon>
        <taxon>Oscillospiraceae</taxon>
        <taxon>Ruminococcus</taxon>
    </lineage>
</organism>
<protein>
    <submittedName>
        <fullName evidence="2">Uncharacterized protein</fullName>
    </submittedName>
</protein>
<evidence type="ECO:0000313" key="2">
    <source>
        <dbReference type="EMBL" id="SFD25505.1"/>
    </source>
</evidence>
<keyword evidence="1" id="KW-0472">Membrane</keyword>
<proteinExistence type="predicted"/>
<keyword evidence="1" id="KW-1133">Transmembrane helix</keyword>
<evidence type="ECO:0000256" key="1">
    <source>
        <dbReference type="SAM" id="Phobius"/>
    </source>
</evidence>
<name>A0A1I1QU07_RUMAL</name>
<dbReference type="Proteomes" id="UP000182192">
    <property type="component" value="Unassembled WGS sequence"/>
</dbReference>